<organism evidence="1 2">
    <name type="scientific">Saccharopolyspora spinosa</name>
    <dbReference type="NCBI Taxonomy" id="60894"/>
    <lineage>
        <taxon>Bacteria</taxon>
        <taxon>Bacillati</taxon>
        <taxon>Actinomycetota</taxon>
        <taxon>Actinomycetes</taxon>
        <taxon>Pseudonocardiales</taxon>
        <taxon>Pseudonocardiaceae</taxon>
        <taxon>Saccharopolyspora</taxon>
    </lineage>
</organism>
<accession>A0A2N3Y2D1</accession>
<evidence type="ECO:0000313" key="2">
    <source>
        <dbReference type="Proteomes" id="UP000233786"/>
    </source>
</evidence>
<sequence>MRIAHHLPRWAVFDDAPPSVKTTVRDLAGETHHVRDDEHRHPVVGEASHDAEHVAHEFRIERPGELRGDEIDQREADDLAVPFELERRIAVLN</sequence>
<comment type="caution">
    <text evidence="1">The sequence shown here is derived from an EMBL/GenBank/DDBJ whole genome shotgun (WGS) entry which is preliminary data.</text>
</comment>
<proteinExistence type="predicted"/>
<evidence type="ECO:0000313" key="1">
    <source>
        <dbReference type="EMBL" id="PKW17078.1"/>
    </source>
</evidence>
<dbReference type="EMBL" id="PJNB01000001">
    <property type="protein sequence ID" value="PKW17078.1"/>
    <property type="molecule type" value="Genomic_DNA"/>
</dbReference>
<dbReference type="Proteomes" id="UP000233786">
    <property type="component" value="Unassembled WGS sequence"/>
</dbReference>
<name>A0A2N3Y2D1_SACSN</name>
<dbReference type="AlphaFoldDB" id="A0A2N3Y2D1"/>
<keyword evidence="2" id="KW-1185">Reference proteome</keyword>
<reference evidence="1" key="1">
    <citation type="submission" date="2017-12" db="EMBL/GenBank/DDBJ databases">
        <title>Sequencing the genomes of 1000 Actinobacteria strains.</title>
        <authorList>
            <person name="Klenk H.-P."/>
        </authorList>
    </citation>
    <scope>NUCLEOTIDE SEQUENCE [LARGE SCALE GENOMIC DNA]</scope>
    <source>
        <strain evidence="1">DSM 44228</strain>
    </source>
</reference>
<protein>
    <submittedName>
        <fullName evidence="1">Uncharacterized protein</fullName>
    </submittedName>
</protein>
<gene>
    <name evidence="1" type="ORF">A8926_5007</name>
</gene>